<dbReference type="PANTHER" id="PTHR46558:SF13">
    <property type="entry name" value="HTH-TYPE TRANSCRIPTIONAL REGULATOR IMMR"/>
    <property type="match status" value="1"/>
</dbReference>
<gene>
    <name evidence="4" type="ORF">NPA36_02650</name>
</gene>
<dbReference type="Pfam" id="PF01381">
    <property type="entry name" value="HTH_3"/>
    <property type="match status" value="1"/>
</dbReference>
<keyword evidence="2" id="KW-0812">Transmembrane</keyword>
<reference evidence="4" key="1">
    <citation type="submission" date="2022-07" db="EMBL/GenBank/DDBJ databases">
        <authorList>
            <person name="Jung M.-Y."/>
            <person name="Lee M."/>
        </authorList>
    </citation>
    <scope>NUCLEOTIDE SEQUENCE</scope>
    <source>
        <strain evidence="4">S8</strain>
    </source>
</reference>
<protein>
    <submittedName>
        <fullName evidence="4">Helix-turn-helix transcriptional regulator</fullName>
    </submittedName>
</protein>
<feature type="transmembrane region" description="Helical" evidence="2">
    <location>
        <begin position="277"/>
        <end position="295"/>
    </location>
</feature>
<keyword evidence="1" id="KW-0238">DNA-binding</keyword>
<accession>A0ABT1WLN4</accession>
<dbReference type="InterPro" id="IPR010982">
    <property type="entry name" value="Lambda_DNA-bd_dom_sf"/>
</dbReference>
<dbReference type="RefSeq" id="WP_256944557.1">
    <property type="nucleotide sequence ID" value="NZ_JANHNZ010000002.1"/>
</dbReference>
<evidence type="ECO:0000259" key="3">
    <source>
        <dbReference type="PROSITE" id="PS50943"/>
    </source>
</evidence>
<dbReference type="Gene3D" id="1.10.260.40">
    <property type="entry name" value="lambda repressor-like DNA-binding domains"/>
    <property type="match status" value="1"/>
</dbReference>
<dbReference type="SMART" id="SM00530">
    <property type="entry name" value="HTH_XRE"/>
    <property type="match status" value="1"/>
</dbReference>
<dbReference type="Proteomes" id="UP001059480">
    <property type="component" value="Unassembled WGS sequence"/>
</dbReference>
<feature type="transmembrane region" description="Helical" evidence="2">
    <location>
        <begin position="135"/>
        <end position="156"/>
    </location>
</feature>
<reference evidence="4" key="3">
    <citation type="journal article" date="2023" name="Microbiol. Resour. Announc.">
        <title>Draft Genome Sequence of Granulicatella sp. Strain S8, Isolated from a Marine Fish, Seriola quinqueradiata.</title>
        <authorList>
            <person name="Lee M."/>
            <person name="Farooq A."/>
            <person name="Jeong J.B."/>
            <person name="Jung M.Y."/>
        </authorList>
    </citation>
    <scope>NUCLEOTIDE SEQUENCE</scope>
    <source>
        <strain evidence="4">S8</strain>
    </source>
</reference>
<sequence>MIFADKLIQLRKKNGWSQEELGELMNVSRQAVSKWEAAQSIPDLERIIKLSHLFGVSTDYLLKDSLEEYDGNEHSLEENPIRKVSVEEANTFLTIKEETSKQIALATYLSILSPIGLFLLLGANQEKQWNISENLAVGLGLMLMLALVVVAVILFISSGFKSSKFNFLESEIVELTYGVEGIVKAKQEAFRPTYQKLNIIGTVLCIVAIFPLFIGIMMDDGNSFLILSMLSLLLLILGIGVMLFIRAGIIWTSYEKLLQVGDYSIENKKSSINEETLAIIYWPFVTAIYIGYSFLTNDWTTSWIVWVVAGLLYPVIVQVLRSFKKRSAKHS</sequence>
<feature type="transmembrane region" description="Helical" evidence="2">
    <location>
        <begin position="224"/>
        <end position="245"/>
    </location>
</feature>
<dbReference type="SUPFAM" id="SSF47413">
    <property type="entry name" value="lambda repressor-like DNA-binding domains"/>
    <property type="match status" value="1"/>
</dbReference>
<evidence type="ECO:0000256" key="1">
    <source>
        <dbReference type="ARBA" id="ARBA00023125"/>
    </source>
</evidence>
<keyword evidence="5" id="KW-1185">Reference proteome</keyword>
<dbReference type="CDD" id="cd00093">
    <property type="entry name" value="HTH_XRE"/>
    <property type="match status" value="1"/>
</dbReference>
<proteinExistence type="predicted"/>
<feature type="transmembrane region" description="Helical" evidence="2">
    <location>
        <begin position="197"/>
        <end position="218"/>
    </location>
</feature>
<organism evidence="4 5">
    <name type="scientific">Granulicatella seriolae</name>
    <dbReference type="NCBI Taxonomy" id="2967226"/>
    <lineage>
        <taxon>Bacteria</taxon>
        <taxon>Bacillati</taxon>
        <taxon>Bacillota</taxon>
        <taxon>Bacilli</taxon>
        <taxon>Lactobacillales</taxon>
        <taxon>Carnobacteriaceae</taxon>
        <taxon>Granulicatella</taxon>
    </lineage>
</organism>
<feature type="transmembrane region" description="Helical" evidence="2">
    <location>
        <begin position="103"/>
        <end position="123"/>
    </location>
</feature>
<comment type="caution">
    <text evidence="4">The sequence shown here is derived from an EMBL/GenBank/DDBJ whole genome shotgun (WGS) entry which is preliminary data.</text>
</comment>
<dbReference type="PROSITE" id="PS50943">
    <property type="entry name" value="HTH_CROC1"/>
    <property type="match status" value="1"/>
</dbReference>
<evidence type="ECO:0000313" key="4">
    <source>
        <dbReference type="EMBL" id="MCQ9209441.1"/>
    </source>
</evidence>
<dbReference type="EMBL" id="JANHNZ010000002">
    <property type="protein sequence ID" value="MCQ9209441.1"/>
    <property type="molecule type" value="Genomic_DNA"/>
</dbReference>
<feature type="domain" description="HTH cro/C1-type" evidence="3">
    <location>
        <begin position="7"/>
        <end position="61"/>
    </location>
</feature>
<keyword evidence="2" id="KW-0472">Membrane</keyword>
<reference evidence="4" key="2">
    <citation type="journal article" date="2023" name="Curr. Microbiol.">
        <title>Granulicatella seriolae sp. nov., a Novel Facultative Anaerobe Isolated from Yellowtail Marine Fish.</title>
        <authorList>
            <person name="Lee M."/>
            <person name="Choi Y.J."/>
            <person name="Farooq A."/>
            <person name="Jeong J.B."/>
            <person name="Jung M.Y."/>
        </authorList>
    </citation>
    <scope>NUCLEOTIDE SEQUENCE</scope>
    <source>
        <strain evidence="4">S8</strain>
    </source>
</reference>
<dbReference type="InterPro" id="IPR001387">
    <property type="entry name" value="Cro/C1-type_HTH"/>
</dbReference>
<keyword evidence="2" id="KW-1133">Transmembrane helix</keyword>
<evidence type="ECO:0000256" key="2">
    <source>
        <dbReference type="SAM" id="Phobius"/>
    </source>
</evidence>
<dbReference type="PANTHER" id="PTHR46558">
    <property type="entry name" value="TRACRIPTIONAL REGULATORY PROTEIN-RELATED-RELATED"/>
    <property type="match status" value="1"/>
</dbReference>
<feature type="transmembrane region" description="Helical" evidence="2">
    <location>
        <begin position="301"/>
        <end position="320"/>
    </location>
</feature>
<evidence type="ECO:0000313" key="5">
    <source>
        <dbReference type="Proteomes" id="UP001059480"/>
    </source>
</evidence>
<name>A0ABT1WLN4_9LACT</name>